<dbReference type="EMBL" id="BDSG01000229">
    <property type="protein sequence ID" value="GBL12683.1"/>
    <property type="molecule type" value="Genomic_DNA"/>
</dbReference>
<reference evidence="1 2" key="1">
    <citation type="journal article" date="2018" name="Front. Microbiol.">
        <title>Adaptation of the Freshwater Bloom-Forming Cyanobacterium Microcystis aeruginosa to Brackish Water Is Driven by Recent Horizontal Transfer of Sucrose Genes.</title>
        <authorList>
            <person name="Tanabe Y."/>
            <person name="Hodoki Y."/>
            <person name="Sano T."/>
            <person name="Tada K."/>
            <person name="Watanabe M.M."/>
        </authorList>
    </citation>
    <scope>NUCLEOTIDE SEQUENCE [LARGE SCALE GENOMIC DNA]</scope>
    <source>
        <strain evidence="1 2">Sj</strain>
    </source>
</reference>
<sequence length="69" mass="7297">MAIANKSPNTPYIIKLKSGTTYALTYVNNTTTGDRSLRTNGTITIETDGTALASIVNNASYSVSHTCVV</sequence>
<comment type="caution">
    <text evidence="1">The sequence shown here is derived from an EMBL/GenBank/DDBJ whole genome shotgun (WGS) entry which is preliminary data.</text>
</comment>
<evidence type="ECO:0000313" key="2">
    <source>
        <dbReference type="Proteomes" id="UP000248272"/>
    </source>
</evidence>
<dbReference type="AlphaFoldDB" id="A0A2Z6UZL1"/>
<accession>A0A2Z6UZL1</accession>
<name>A0A2Z6UZL1_MICAE</name>
<evidence type="ECO:0000313" key="1">
    <source>
        <dbReference type="EMBL" id="GBL12683.1"/>
    </source>
</evidence>
<gene>
    <name evidence="1" type="ORF">MSj_04203</name>
</gene>
<proteinExistence type="predicted"/>
<dbReference type="Proteomes" id="UP000248272">
    <property type="component" value="Unassembled WGS sequence"/>
</dbReference>
<organism evidence="1 2">
    <name type="scientific">Microcystis aeruginosa Sj</name>
    <dbReference type="NCBI Taxonomy" id="1979544"/>
    <lineage>
        <taxon>Bacteria</taxon>
        <taxon>Bacillati</taxon>
        <taxon>Cyanobacteriota</taxon>
        <taxon>Cyanophyceae</taxon>
        <taxon>Oscillatoriophycideae</taxon>
        <taxon>Chroococcales</taxon>
        <taxon>Microcystaceae</taxon>
        <taxon>Microcystis</taxon>
    </lineage>
</organism>
<protein>
    <submittedName>
        <fullName evidence="1">Uncharacterized protein</fullName>
    </submittedName>
</protein>